<evidence type="ECO:0000256" key="1">
    <source>
        <dbReference type="ARBA" id="ARBA00008857"/>
    </source>
</evidence>
<keyword evidence="4" id="KW-0233">DNA recombination</keyword>
<dbReference type="PANTHER" id="PTHR30349:SF64">
    <property type="entry name" value="PROPHAGE INTEGRASE INTD-RELATED"/>
    <property type="match status" value="1"/>
</dbReference>
<organism evidence="6 7">
    <name type="scientific">Hyphococcus lacteus</name>
    <dbReference type="NCBI Taxonomy" id="3143536"/>
    <lineage>
        <taxon>Bacteria</taxon>
        <taxon>Pseudomonadati</taxon>
        <taxon>Pseudomonadota</taxon>
        <taxon>Alphaproteobacteria</taxon>
        <taxon>Parvularculales</taxon>
        <taxon>Parvularculaceae</taxon>
        <taxon>Hyphococcus</taxon>
    </lineage>
</organism>
<reference evidence="6 7" key="1">
    <citation type="submission" date="2024-05" db="EMBL/GenBank/DDBJ databases">
        <title>Three bacterial strains, DH-69, EH-24, and ECK-19 isolated from coastal sediments.</title>
        <authorList>
            <person name="Ye Y.-Q."/>
            <person name="Du Z.-J."/>
        </authorList>
    </citation>
    <scope>NUCLEOTIDE SEQUENCE [LARGE SCALE GENOMIC DNA]</scope>
    <source>
        <strain evidence="6 7">ECK-19</strain>
    </source>
</reference>
<evidence type="ECO:0000256" key="4">
    <source>
        <dbReference type="ARBA" id="ARBA00023172"/>
    </source>
</evidence>
<evidence type="ECO:0000256" key="3">
    <source>
        <dbReference type="ARBA" id="ARBA00023125"/>
    </source>
</evidence>
<evidence type="ECO:0000313" key="7">
    <source>
        <dbReference type="Proteomes" id="UP001560685"/>
    </source>
</evidence>
<dbReference type="InterPro" id="IPR013762">
    <property type="entry name" value="Integrase-like_cat_sf"/>
</dbReference>
<dbReference type="Gene3D" id="1.10.443.10">
    <property type="entry name" value="Intergrase catalytic core"/>
    <property type="match status" value="1"/>
</dbReference>
<dbReference type="PROSITE" id="PS51898">
    <property type="entry name" value="TYR_RECOMBINASE"/>
    <property type="match status" value="1"/>
</dbReference>
<name>A0ABV3Z5D9_9PROT</name>
<accession>A0ABV3Z5D9</accession>
<comment type="similarity">
    <text evidence="1">Belongs to the 'phage' integrase family.</text>
</comment>
<sequence length="464" mass="53223">MGVMRDLNQHLKRRGTRWYYVRRVPKEYEFFDERGTVYKSLKTESLELARARRDALVEADNQYWLSVMASGALPTDIAMRSYKAAQRRAMAKGFVYTPVQDLADVATLEEIIERLKAIPTDPVPDKKEAEAVLGLVERPSLKISEAMNLYCTEIAVSELLGKSDEQKKSWRKVKMRALNNFVKLNGDMPMHEITRDHARKYYNWWAGRLAPKDGSKPLTANSANRDIGNIRKLYRQFWEYEGDEGRENPFRNLSFAKQPPKDVPHFTNEFVRTKFLKPGIFNGLNADATLLVYAMIETGCRPSELSNLLPENIVLDADVPFIRIRPRSDRQLKAKASSRDIPLVGCSLEAMRRAPNGFPRYRDKGNVLSKAIMDGLRVRGLQATPDHRLYSLRHSFEKRMLEAGLDYGLRCLLMGHKNSRPSYGDGGSMAYRRDELMKIVHPISDEFIERLPIDILTLPVQKIA</sequence>
<proteinExistence type="inferred from homology"/>
<evidence type="ECO:0000313" key="6">
    <source>
        <dbReference type="EMBL" id="MEX6634027.1"/>
    </source>
</evidence>
<dbReference type="EMBL" id="JBEHZE010000001">
    <property type="protein sequence ID" value="MEX6634027.1"/>
    <property type="molecule type" value="Genomic_DNA"/>
</dbReference>
<protein>
    <submittedName>
        <fullName evidence="6">DUF6538 domain-containing protein</fullName>
    </submittedName>
</protein>
<keyword evidence="7" id="KW-1185">Reference proteome</keyword>
<comment type="caution">
    <text evidence="6">The sequence shown here is derived from an EMBL/GenBank/DDBJ whole genome shotgun (WGS) entry which is preliminary data.</text>
</comment>
<dbReference type="InterPro" id="IPR002104">
    <property type="entry name" value="Integrase_catalytic"/>
</dbReference>
<dbReference type="Proteomes" id="UP001560685">
    <property type="component" value="Unassembled WGS sequence"/>
</dbReference>
<evidence type="ECO:0000256" key="2">
    <source>
        <dbReference type="ARBA" id="ARBA00022908"/>
    </source>
</evidence>
<evidence type="ECO:0000259" key="5">
    <source>
        <dbReference type="PROSITE" id="PS51898"/>
    </source>
</evidence>
<gene>
    <name evidence="6" type="ORF">ABFZ84_10745</name>
</gene>
<dbReference type="Pfam" id="PF20172">
    <property type="entry name" value="DUF6538"/>
    <property type="match status" value="1"/>
</dbReference>
<dbReference type="InterPro" id="IPR046668">
    <property type="entry name" value="DUF6538"/>
</dbReference>
<dbReference type="SUPFAM" id="SSF56349">
    <property type="entry name" value="DNA breaking-rejoining enzymes"/>
    <property type="match status" value="1"/>
</dbReference>
<dbReference type="InterPro" id="IPR010998">
    <property type="entry name" value="Integrase_recombinase_N"/>
</dbReference>
<dbReference type="Gene3D" id="1.10.150.130">
    <property type="match status" value="1"/>
</dbReference>
<dbReference type="PANTHER" id="PTHR30349">
    <property type="entry name" value="PHAGE INTEGRASE-RELATED"/>
    <property type="match status" value="1"/>
</dbReference>
<dbReference type="RefSeq" id="WP_369314020.1">
    <property type="nucleotide sequence ID" value="NZ_JBEHZE010000001.1"/>
</dbReference>
<dbReference type="InterPro" id="IPR011010">
    <property type="entry name" value="DNA_brk_join_enz"/>
</dbReference>
<dbReference type="InterPro" id="IPR050090">
    <property type="entry name" value="Tyrosine_recombinase_XerCD"/>
</dbReference>
<keyword evidence="3" id="KW-0238">DNA-binding</keyword>
<keyword evidence="2" id="KW-0229">DNA integration</keyword>
<feature type="domain" description="Tyr recombinase" evidence="5">
    <location>
        <begin position="261"/>
        <end position="445"/>
    </location>
</feature>